<dbReference type="InterPro" id="IPR036866">
    <property type="entry name" value="RibonucZ/Hydroxyglut_hydro"/>
</dbReference>
<keyword evidence="10" id="KW-1185">Reference proteome</keyword>
<dbReference type="EMBL" id="JACHWY010000001">
    <property type="protein sequence ID" value="MBB3046455.1"/>
    <property type="molecule type" value="Genomic_DNA"/>
</dbReference>
<evidence type="ECO:0000256" key="5">
    <source>
        <dbReference type="ARBA" id="ARBA00022801"/>
    </source>
</evidence>
<dbReference type="PANTHER" id="PTHR43705:SF1">
    <property type="entry name" value="HYDROXYACYLGLUTATHIONE HYDROLASE GLOB"/>
    <property type="match status" value="1"/>
</dbReference>
<organism evidence="9 10">
    <name type="scientific">Litorivivens lipolytica</name>
    <dbReference type="NCBI Taxonomy" id="1524264"/>
    <lineage>
        <taxon>Bacteria</taxon>
        <taxon>Pseudomonadati</taxon>
        <taxon>Pseudomonadota</taxon>
        <taxon>Gammaproteobacteria</taxon>
        <taxon>Litorivivens</taxon>
    </lineage>
</organism>
<feature type="binding site" evidence="7">
    <location>
        <position position="56"/>
    </location>
    <ligand>
        <name>Zn(2+)</name>
        <dbReference type="ChEBI" id="CHEBI:29105"/>
        <label>1</label>
    </ligand>
</feature>
<evidence type="ECO:0000256" key="6">
    <source>
        <dbReference type="ARBA" id="ARBA00022833"/>
    </source>
</evidence>
<evidence type="ECO:0000259" key="8">
    <source>
        <dbReference type="SMART" id="SM00849"/>
    </source>
</evidence>
<dbReference type="NCBIfam" id="TIGR03413">
    <property type="entry name" value="GSH_gloB"/>
    <property type="match status" value="1"/>
</dbReference>
<dbReference type="AlphaFoldDB" id="A0A7W4W352"/>
<comment type="function">
    <text evidence="7">Thiolesterase that catalyzes the hydrolysis of S-D-lactoyl-glutathione to form glutathione and D-lactic acid.</text>
</comment>
<dbReference type="Proteomes" id="UP000537130">
    <property type="component" value="Unassembled WGS sequence"/>
</dbReference>
<sequence length="257" mass="28537">MITIEPISAFSDNYIWCLSDSQGQAWVVDPGEAAPVEQHLRARDLSLQGILITHHHFDHVGALPELVKSHSDLRIVGPASSAPEINEAVKDGDRVELLALEFEVLAVPGHTLDHIAFYTAQTDQPSLFCGDTLFAGGCGRLFEGTPEQMHHSLGRLKALPGETRVYCAHEYTQANLAFAHAVEPQNTQLAERIRQVEDLRSQNQPTVPSSLAEERATNPFLRADQAAVQVSAKEYANIHIDREEDIFAAIRRWKDNF</sequence>
<name>A0A7W4W352_9GAMM</name>
<comment type="cofactor">
    <cofactor evidence="7">
        <name>Zn(2+)</name>
        <dbReference type="ChEBI" id="CHEBI:29105"/>
    </cofactor>
    <text evidence="7">Binds 2 Zn(2+) ions per subunit.</text>
</comment>
<comment type="pathway">
    <text evidence="2 7">Secondary metabolite metabolism; methylglyoxal degradation; (R)-lactate from methylglyoxal: step 2/2.</text>
</comment>
<feature type="binding site" evidence="7">
    <location>
        <position position="131"/>
    </location>
    <ligand>
        <name>Zn(2+)</name>
        <dbReference type="ChEBI" id="CHEBI:29105"/>
        <label>2</label>
    </ligand>
</feature>
<accession>A0A7W4W352</accession>
<dbReference type="RefSeq" id="WP_183409151.1">
    <property type="nucleotide sequence ID" value="NZ_JACHWY010000001.1"/>
</dbReference>
<feature type="binding site" evidence="7">
    <location>
        <position position="131"/>
    </location>
    <ligand>
        <name>Zn(2+)</name>
        <dbReference type="ChEBI" id="CHEBI:29105"/>
        <label>1</label>
    </ligand>
</feature>
<feature type="domain" description="Metallo-beta-lactamase" evidence="8">
    <location>
        <begin position="12"/>
        <end position="169"/>
    </location>
</feature>
<dbReference type="HAMAP" id="MF_01374">
    <property type="entry name" value="Glyoxalase_2"/>
    <property type="match status" value="1"/>
</dbReference>
<dbReference type="Pfam" id="PF00753">
    <property type="entry name" value="Lactamase_B"/>
    <property type="match status" value="1"/>
</dbReference>
<dbReference type="CDD" id="cd07723">
    <property type="entry name" value="hydroxyacylglutathione_hydrolase_MBL-fold"/>
    <property type="match status" value="1"/>
</dbReference>
<comment type="similarity">
    <text evidence="3 7">Belongs to the metallo-beta-lactamase superfamily. Glyoxalase II family.</text>
</comment>
<comment type="subunit">
    <text evidence="7">Monomer.</text>
</comment>
<evidence type="ECO:0000256" key="3">
    <source>
        <dbReference type="ARBA" id="ARBA00006759"/>
    </source>
</evidence>
<dbReference type="GO" id="GO:0019243">
    <property type="term" value="P:methylglyoxal catabolic process to D-lactate via S-lactoyl-glutathione"/>
    <property type="evidence" value="ECO:0007669"/>
    <property type="project" value="UniProtKB-UniRule"/>
</dbReference>
<dbReference type="GO" id="GO:0004416">
    <property type="term" value="F:hydroxyacylglutathione hydrolase activity"/>
    <property type="evidence" value="ECO:0007669"/>
    <property type="project" value="UniProtKB-UniRule"/>
</dbReference>
<reference evidence="9 10" key="1">
    <citation type="submission" date="2020-08" db="EMBL/GenBank/DDBJ databases">
        <title>Genomic Encyclopedia of Type Strains, Phase III (KMG-III): the genomes of soil and plant-associated and newly described type strains.</title>
        <authorList>
            <person name="Whitman W."/>
        </authorList>
    </citation>
    <scope>NUCLEOTIDE SEQUENCE [LARGE SCALE GENOMIC DNA]</scope>
    <source>
        <strain evidence="9 10">CECT 8654</strain>
    </source>
</reference>
<evidence type="ECO:0000313" key="10">
    <source>
        <dbReference type="Proteomes" id="UP000537130"/>
    </source>
</evidence>
<comment type="catalytic activity">
    <reaction evidence="1 7">
        <text>an S-(2-hydroxyacyl)glutathione + H2O = a 2-hydroxy carboxylate + glutathione + H(+)</text>
        <dbReference type="Rhea" id="RHEA:21864"/>
        <dbReference type="ChEBI" id="CHEBI:15377"/>
        <dbReference type="ChEBI" id="CHEBI:15378"/>
        <dbReference type="ChEBI" id="CHEBI:57925"/>
        <dbReference type="ChEBI" id="CHEBI:58896"/>
        <dbReference type="ChEBI" id="CHEBI:71261"/>
        <dbReference type="EC" id="3.1.2.6"/>
    </reaction>
</comment>
<dbReference type="PANTHER" id="PTHR43705">
    <property type="entry name" value="HYDROXYACYLGLUTATHIONE HYDROLASE"/>
    <property type="match status" value="1"/>
</dbReference>
<dbReference type="SUPFAM" id="SSF56281">
    <property type="entry name" value="Metallo-hydrolase/oxidoreductase"/>
    <property type="match status" value="1"/>
</dbReference>
<keyword evidence="5 7" id="KW-0378">Hydrolase</keyword>
<dbReference type="Gene3D" id="3.60.15.10">
    <property type="entry name" value="Ribonuclease Z/Hydroxyacylglutathione hydrolase-like"/>
    <property type="match status" value="1"/>
</dbReference>
<dbReference type="InterPro" id="IPR035680">
    <property type="entry name" value="Clx_II_MBL"/>
</dbReference>
<evidence type="ECO:0000256" key="1">
    <source>
        <dbReference type="ARBA" id="ARBA00001623"/>
    </source>
</evidence>
<feature type="binding site" evidence="7">
    <location>
        <position position="58"/>
    </location>
    <ligand>
        <name>Zn(2+)</name>
        <dbReference type="ChEBI" id="CHEBI:29105"/>
        <label>2</label>
    </ligand>
</feature>
<keyword evidence="4 7" id="KW-0479">Metal-binding</keyword>
<dbReference type="Pfam" id="PF16123">
    <property type="entry name" value="HAGH_C"/>
    <property type="match status" value="1"/>
</dbReference>
<protein>
    <recommendedName>
        <fullName evidence="7">Hydroxyacylglutathione hydrolase</fullName>
        <ecNumber evidence="7">3.1.2.6</ecNumber>
    </recommendedName>
    <alternativeName>
        <fullName evidence="7">Glyoxalase II</fullName>
        <shortName evidence="7">Glx II</shortName>
    </alternativeName>
</protein>
<dbReference type="InterPro" id="IPR001279">
    <property type="entry name" value="Metallo-B-lactamas"/>
</dbReference>
<evidence type="ECO:0000313" key="9">
    <source>
        <dbReference type="EMBL" id="MBB3046455.1"/>
    </source>
</evidence>
<evidence type="ECO:0000256" key="2">
    <source>
        <dbReference type="ARBA" id="ARBA00004963"/>
    </source>
</evidence>
<keyword evidence="6 7" id="KW-0862">Zinc</keyword>
<feature type="binding site" evidence="7">
    <location>
        <position position="59"/>
    </location>
    <ligand>
        <name>Zn(2+)</name>
        <dbReference type="ChEBI" id="CHEBI:29105"/>
        <label>2</label>
    </ligand>
</feature>
<comment type="caution">
    <text evidence="9">The sequence shown here is derived from an EMBL/GenBank/DDBJ whole genome shotgun (WGS) entry which is preliminary data.</text>
</comment>
<evidence type="ECO:0000256" key="7">
    <source>
        <dbReference type="HAMAP-Rule" id="MF_01374"/>
    </source>
</evidence>
<feature type="binding site" evidence="7">
    <location>
        <position position="54"/>
    </location>
    <ligand>
        <name>Zn(2+)</name>
        <dbReference type="ChEBI" id="CHEBI:29105"/>
        <label>1</label>
    </ligand>
</feature>
<dbReference type="PIRSF" id="PIRSF005457">
    <property type="entry name" value="Glx"/>
    <property type="match status" value="1"/>
</dbReference>
<evidence type="ECO:0000256" key="4">
    <source>
        <dbReference type="ARBA" id="ARBA00022723"/>
    </source>
</evidence>
<dbReference type="InterPro" id="IPR050110">
    <property type="entry name" value="Glyoxalase_II_hydrolase"/>
</dbReference>
<dbReference type="EC" id="3.1.2.6" evidence="7"/>
<dbReference type="GO" id="GO:0046872">
    <property type="term" value="F:metal ion binding"/>
    <property type="evidence" value="ECO:0007669"/>
    <property type="project" value="UniProtKB-KW"/>
</dbReference>
<feature type="binding site" evidence="7">
    <location>
        <position position="169"/>
    </location>
    <ligand>
        <name>Zn(2+)</name>
        <dbReference type="ChEBI" id="CHEBI:29105"/>
        <label>2</label>
    </ligand>
</feature>
<feature type="binding site" evidence="7">
    <location>
        <position position="110"/>
    </location>
    <ligand>
        <name>Zn(2+)</name>
        <dbReference type="ChEBI" id="CHEBI:29105"/>
        <label>1</label>
    </ligand>
</feature>
<dbReference type="InterPro" id="IPR017782">
    <property type="entry name" value="Hydroxyacylglutathione_Hdrlase"/>
</dbReference>
<gene>
    <name evidence="7" type="primary">gloB</name>
    <name evidence="9" type="ORF">FHR99_000691</name>
</gene>
<dbReference type="InterPro" id="IPR032282">
    <property type="entry name" value="HAGH_C"/>
</dbReference>
<proteinExistence type="inferred from homology"/>
<dbReference type="UniPathway" id="UPA00619">
    <property type="reaction ID" value="UER00676"/>
</dbReference>
<dbReference type="SMART" id="SM00849">
    <property type="entry name" value="Lactamase_B"/>
    <property type="match status" value="1"/>
</dbReference>